<dbReference type="InterPro" id="IPR050272">
    <property type="entry name" value="Isochorismatase-like_hydrls"/>
</dbReference>
<dbReference type="CDD" id="cd00431">
    <property type="entry name" value="cysteine_hydrolases"/>
    <property type="match status" value="1"/>
</dbReference>
<dbReference type="InterPro" id="IPR000868">
    <property type="entry name" value="Isochorismatase-like_dom"/>
</dbReference>
<evidence type="ECO:0000256" key="2">
    <source>
        <dbReference type="ARBA" id="ARBA00022801"/>
    </source>
</evidence>
<dbReference type="GO" id="GO:0016787">
    <property type="term" value="F:hydrolase activity"/>
    <property type="evidence" value="ECO:0007669"/>
    <property type="project" value="UniProtKB-KW"/>
</dbReference>
<evidence type="ECO:0000313" key="5">
    <source>
        <dbReference type="Proteomes" id="UP000239649"/>
    </source>
</evidence>
<dbReference type="SUPFAM" id="SSF52499">
    <property type="entry name" value="Isochorismatase-like hydrolases"/>
    <property type="match status" value="1"/>
</dbReference>
<feature type="domain" description="Isochorismatase-like" evidence="3">
    <location>
        <begin position="13"/>
        <end position="123"/>
    </location>
</feature>
<dbReference type="Gene3D" id="3.40.50.850">
    <property type="entry name" value="Isochorismatase-like"/>
    <property type="match status" value="1"/>
</dbReference>
<dbReference type="STRING" id="554055.A0A2P6VJJ6"/>
<evidence type="ECO:0000313" key="4">
    <source>
        <dbReference type="EMBL" id="PSC74262.1"/>
    </source>
</evidence>
<evidence type="ECO:0000256" key="1">
    <source>
        <dbReference type="ARBA" id="ARBA00006336"/>
    </source>
</evidence>
<keyword evidence="5" id="KW-1185">Reference proteome</keyword>
<comment type="caution">
    <text evidence="4">The sequence shown here is derived from an EMBL/GenBank/DDBJ whole genome shotgun (WGS) entry which is preliminary data.</text>
</comment>
<comment type="similarity">
    <text evidence="1">Belongs to the isochorismatase family.</text>
</comment>
<reference evidence="4 5" key="1">
    <citation type="journal article" date="2018" name="Plant J.">
        <title>Genome sequences of Chlorella sorokiniana UTEX 1602 and Micractinium conductrix SAG 241.80: implications to maltose excretion by a green alga.</title>
        <authorList>
            <person name="Arriola M.B."/>
            <person name="Velmurugan N."/>
            <person name="Zhang Y."/>
            <person name="Plunkett M.H."/>
            <person name="Hondzo H."/>
            <person name="Barney B.M."/>
        </authorList>
    </citation>
    <scope>NUCLEOTIDE SEQUENCE [LARGE SCALE GENOMIC DNA]</scope>
    <source>
        <strain evidence="4 5">SAG 241.80</strain>
    </source>
</reference>
<organism evidence="4 5">
    <name type="scientific">Micractinium conductrix</name>
    <dbReference type="NCBI Taxonomy" id="554055"/>
    <lineage>
        <taxon>Eukaryota</taxon>
        <taxon>Viridiplantae</taxon>
        <taxon>Chlorophyta</taxon>
        <taxon>core chlorophytes</taxon>
        <taxon>Trebouxiophyceae</taxon>
        <taxon>Chlorellales</taxon>
        <taxon>Chlorellaceae</taxon>
        <taxon>Chlorella clade</taxon>
        <taxon>Micractinium</taxon>
    </lineage>
</organism>
<dbReference type="Proteomes" id="UP000239649">
    <property type="component" value="Unassembled WGS sequence"/>
</dbReference>
<keyword evidence="2" id="KW-0378">Hydrolase</keyword>
<dbReference type="Pfam" id="PF00857">
    <property type="entry name" value="Isochorismatase"/>
    <property type="match status" value="1"/>
</dbReference>
<protein>
    <submittedName>
        <fullName evidence="4">Isochorismatase</fullName>
    </submittedName>
</protein>
<sequence length="144" mass="15421">MYTVIQSLTADGRDRSLDYKLSGFHVPPGHPDAQMLECISPGPDEIVLPKTSSSVFQSTNLDYLLRSLGVRQLVLAGCVTDQCVEHAVRDACDLGYLVTLVSDACVTYSARRQAASLAAVSGYCRQRSTALLLDELAGAGGRRG</sequence>
<dbReference type="InterPro" id="IPR036380">
    <property type="entry name" value="Isochorismatase-like_sf"/>
</dbReference>
<accession>A0A2P6VJJ6</accession>
<dbReference type="PANTHER" id="PTHR43540">
    <property type="entry name" value="PEROXYUREIDOACRYLATE/UREIDOACRYLATE AMIDOHYDROLASE-RELATED"/>
    <property type="match status" value="1"/>
</dbReference>
<dbReference type="AlphaFoldDB" id="A0A2P6VJJ6"/>
<dbReference type="PANTHER" id="PTHR43540:SF1">
    <property type="entry name" value="ISOCHORISMATASE HYDROLASE"/>
    <property type="match status" value="1"/>
</dbReference>
<name>A0A2P6VJJ6_9CHLO</name>
<proteinExistence type="inferred from homology"/>
<dbReference type="EMBL" id="LHPF02000005">
    <property type="protein sequence ID" value="PSC74262.1"/>
    <property type="molecule type" value="Genomic_DNA"/>
</dbReference>
<evidence type="ECO:0000259" key="3">
    <source>
        <dbReference type="Pfam" id="PF00857"/>
    </source>
</evidence>
<gene>
    <name evidence="4" type="ORF">C2E20_2504</name>
</gene>
<dbReference type="OrthoDB" id="167809at2759"/>